<evidence type="ECO:0000256" key="1">
    <source>
        <dbReference type="ARBA" id="ARBA00022729"/>
    </source>
</evidence>
<evidence type="ECO:0000256" key="3">
    <source>
        <dbReference type="ARBA" id="ARBA00023237"/>
    </source>
</evidence>
<dbReference type="RefSeq" id="WP_198016006.1">
    <property type="nucleotide sequence ID" value="NZ_CAKMIC010000005.1"/>
</dbReference>
<dbReference type="NCBIfam" id="TIGR03302">
    <property type="entry name" value="OM_YfiO"/>
    <property type="match status" value="1"/>
</dbReference>
<feature type="signal peptide" evidence="4">
    <location>
        <begin position="1"/>
        <end position="22"/>
    </location>
</feature>
<organism evidence="6 7">
    <name type="scientific">Barnesiella viscericola</name>
    <dbReference type="NCBI Taxonomy" id="397865"/>
    <lineage>
        <taxon>Bacteria</taxon>
        <taxon>Pseudomonadati</taxon>
        <taxon>Bacteroidota</taxon>
        <taxon>Bacteroidia</taxon>
        <taxon>Bacteroidales</taxon>
        <taxon>Barnesiellaceae</taxon>
        <taxon>Barnesiella</taxon>
    </lineage>
</organism>
<protein>
    <submittedName>
        <fullName evidence="6">Outer membrane protein assembly factor BamD</fullName>
    </submittedName>
</protein>
<proteinExistence type="predicted"/>
<comment type="caution">
    <text evidence="6">The sequence shown here is derived from an EMBL/GenBank/DDBJ whole genome shotgun (WGS) entry which is preliminary data.</text>
</comment>
<gene>
    <name evidence="6" type="primary">bamD</name>
    <name evidence="6" type="ORF">K8U91_02980</name>
</gene>
<evidence type="ECO:0000259" key="5">
    <source>
        <dbReference type="Pfam" id="PF13525"/>
    </source>
</evidence>
<dbReference type="Pfam" id="PF13525">
    <property type="entry name" value="YfiO"/>
    <property type="match status" value="1"/>
</dbReference>
<dbReference type="GeneID" id="90530297"/>
<dbReference type="SUPFAM" id="SSF48452">
    <property type="entry name" value="TPR-like"/>
    <property type="match status" value="1"/>
</dbReference>
<dbReference type="InterPro" id="IPR011990">
    <property type="entry name" value="TPR-like_helical_dom_sf"/>
</dbReference>
<reference evidence="6" key="1">
    <citation type="journal article" date="2021" name="PeerJ">
        <title>Extensive microbial diversity within the chicken gut microbiome revealed by metagenomics and culture.</title>
        <authorList>
            <person name="Gilroy R."/>
            <person name="Ravi A."/>
            <person name="Getino M."/>
            <person name="Pursley I."/>
            <person name="Horton D.L."/>
            <person name="Alikhan N.F."/>
            <person name="Baker D."/>
            <person name="Gharbi K."/>
            <person name="Hall N."/>
            <person name="Watson M."/>
            <person name="Adriaenssens E.M."/>
            <person name="Foster-Nyarko E."/>
            <person name="Jarju S."/>
            <person name="Secka A."/>
            <person name="Antonio M."/>
            <person name="Oren A."/>
            <person name="Chaudhuri R.R."/>
            <person name="La Ragione R."/>
            <person name="Hildebrand F."/>
            <person name="Pallen M.J."/>
        </authorList>
    </citation>
    <scope>NUCLEOTIDE SEQUENCE</scope>
    <source>
        <strain evidence="6">CHK121-7720</strain>
    </source>
</reference>
<evidence type="ECO:0000313" key="7">
    <source>
        <dbReference type="Proteomes" id="UP000757103"/>
    </source>
</evidence>
<evidence type="ECO:0000313" key="6">
    <source>
        <dbReference type="EMBL" id="HJG88429.1"/>
    </source>
</evidence>
<feature type="chain" id="PRO_5037941537" evidence="4">
    <location>
        <begin position="23"/>
        <end position="267"/>
    </location>
</feature>
<keyword evidence="3" id="KW-0998">Cell outer membrane</keyword>
<dbReference type="AlphaFoldDB" id="A0A921MQX0"/>
<sequence>MMRKIICFIVCALLLASCSEYNKILKSTDYELKYDYAKKAFERKKYMQAATLLEELVAIFKGTDRAEESLYLLARSYYLNKDYVTSGEYFQAYYKNYPKGQYTELARFYCGYGYYLDSPEAKLDQSGTYKAIDEMQRFLDYFPNSERAKEAQDIIFELQDKLVYKELLNAQLYYNLGNYMGNNYQSAIITAQNALKEYPYTRYKETLSMLILKSKYQEAVQSIEEKKPERFRDVIDEYYSFINEYPSGEYTKEAENIFKVANKYVKD</sequence>
<dbReference type="Proteomes" id="UP000757103">
    <property type="component" value="Unassembled WGS sequence"/>
</dbReference>
<evidence type="ECO:0000256" key="4">
    <source>
        <dbReference type="SAM" id="SignalP"/>
    </source>
</evidence>
<accession>A0A921MQX0</accession>
<dbReference type="PROSITE" id="PS51257">
    <property type="entry name" value="PROKAR_LIPOPROTEIN"/>
    <property type="match status" value="1"/>
</dbReference>
<evidence type="ECO:0000256" key="2">
    <source>
        <dbReference type="ARBA" id="ARBA00023136"/>
    </source>
</evidence>
<dbReference type="InterPro" id="IPR039565">
    <property type="entry name" value="BamD-like"/>
</dbReference>
<name>A0A921MQX0_9BACT</name>
<dbReference type="EMBL" id="DYUD01000011">
    <property type="protein sequence ID" value="HJG88429.1"/>
    <property type="molecule type" value="Genomic_DNA"/>
</dbReference>
<keyword evidence="1 4" id="KW-0732">Signal</keyword>
<reference evidence="6" key="2">
    <citation type="submission" date="2021-09" db="EMBL/GenBank/DDBJ databases">
        <authorList>
            <person name="Gilroy R."/>
        </authorList>
    </citation>
    <scope>NUCLEOTIDE SEQUENCE</scope>
    <source>
        <strain evidence="6">CHK121-7720</strain>
    </source>
</reference>
<feature type="domain" description="Outer membrane lipoprotein BamD-like" evidence="5">
    <location>
        <begin position="34"/>
        <end position="209"/>
    </location>
</feature>
<dbReference type="InterPro" id="IPR017689">
    <property type="entry name" value="BamD"/>
</dbReference>
<keyword evidence="2" id="KW-0472">Membrane</keyword>
<dbReference type="Gene3D" id="1.25.40.10">
    <property type="entry name" value="Tetratricopeptide repeat domain"/>
    <property type="match status" value="1"/>
</dbReference>